<dbReference type="Gene3D" id="2.130.10.10">
    <property type="entry name" value="YVTN repeat-like/Quinoprotein amine dehydrogenase"/>
    <property type="match status" value="2"/>
</dbReference>
<feature type="transmembrane region" description="Helical" evidence="4">
    <location>
        <begin position="75"/>
        <end position="95"/>
    </location>
</feature>
<dbReference type="PANTHER" id="PTHR47199">
    <property type="entry name" value="PHOTOSYSTEM II STABILITY/ASSEMBLY FACTOR HCF136, CHLOROPLASTIC"/>
    <property type="match status" value="1"/>
</dbReference>
<keyword evidence="4" id="KW-0472">Membrane</keyword>
<evidence type="ECO:0000256" key="4">
    <source>
        <dbReference type="SAM" id="Phobius"/>
    </source>
</evidence>
<feature type="region of interest" description="Disordered" evidence="3">
    <location>
        <begin position="120"/>
        <end position="271"/>
    </location>
</feature>
<protein>
    <recommendedName>
        <fullName evidence="5">Photosynthesis system II assembly factor Ycf48/Hcf136-like domain-containing protein</fullName>
    </recommendedName>
</protein>
<dbReference type="Proteomes" id="UP000663505">
    <property type="component" value="Chromosome"/>
</dbReference>
<dbReference type="SUPFAM" id="SSF110296">
    <property type="entry name" value="Oligoxyloglucan reducing end-specific cellobiohydrolase"/>
    <property type="match status" value="1"/>
</dbReference>
<keyword evidence="2" id="KW-0604">Photosystem II</keyword>
<feature type="domain" description="Photosynthesis system II assembly factor Ycf48/Hcf136-like" evidence="5">
    <location>
        <begin position="307"/>
        <end position="430"/>
    </location>
</feature>
<dbReference type="AlphaFoldDB" id="A0A9X7W0L0"/>
<dbReference type="GO" id="GO:0009523">
    <property type="term" value="C:photosystem II"/>
    <property type="evidence" value="ECO:0007669"/>
    <property type="project" value="UniProtKB-KW"/>
</dbReference>
<evidence type="ECO:0000259" key="5">
    <source>
        <dbReference type="Pfam" id="PF14870"/>
    </source>
</evidence>
<keyword evidence="4" id="KW-1133">Transmembrane helix</keyword>
<name>A0A9X7W0L0_9BACL</name>
<dbReference type="Pfam" id="PF14870">
    <property type="entry name" value="PSII_BNR"/>
    <property type="match status" value="1"/>
</dbReference>
<dbReference type="GO" id="GO:0015979">
    <property type="term" value="P:photosynthesis"/>
    <property type="evidence" value="ECO:0007669"/>
    <property type="project" value="UniProtKB-KW"/>
</dbReference>
<dbReference type="RefSeq" id="WP_206657899.1">
    <property type="nucleotide sequence ID" value="NZ_CP071182.1"/>
</dbReference>
<feature type="compositionally biased region" description="Low complexity" evidence="3">
    <location>
        <begin position="120"/>
        <end position="140"/>
    </location>
</feature>
<feature type="compositionally biased region" description="Basic and acidic residues" evidence="3">
    <location>
        <begin position="37"/>
        <end position="55"/>
    </location>
</feature>
<feature type="region of interest" description="Disordered" evidence="3">
    <location>
        <begin position="37"/>
        <end position="71"/>
    </location>
</feature>
<accession>A0A9X7W0L0</accession>
<proteinExistence type="predicted"/>
<gene>
    <name evidence="6" type="ORF">JZ786_06180</name>
</gene>
<feature type="compositionally biased region" description="Low complexity" evidence="3">
    <location>
        <begin position="245"/>
        <end position="271"/>
    </location>
</feature>
<dbReference type="KEGG" id="afx:JZ786_06180"/>
<dbReference type="PANTHER" id="PTHR47199:SF2">
    <property type="entry name" value="PHOTOSYSTEM II STABILITY_ASSEMBLY FACTOR HCF136, CHLOROPLASTIC"/>
    <property type="match status" value="1"/>
</dbReference>
<evidence type="ECO:0000256" key="2">
    <source>
        <dbReference type="ARBA" id="ARBA00023276"/>
    </source>
</evidence>
<evidence type="ECO:0000256" key="3">
    <source>
        <dbReference type="SAM" id="MobiDB-lite"/>
    </source>
</evidence>
<dbReference type="InterPro" id="IPR028203">
    <property type="entry name" value="PSII_CF48-like_dom"/>
</dbReference>
<keyword evidence="1" id="KW-0602">Photosynthesis</keyword>
<evidence type="ECO:0000313" key="6">
    <source>
        <dbReference type="EMBL" id="QSO48568.1"/>
    </source>
</evidence>
<keyword evidence="7" id="KW-1185">Reference proteome</keyword>
<evidence type="ECO:0000313" key="7">
    <source>
        <dbReference type="Proteomes" id="UP000663505"/>
    </source>
</evidence>
<keyword evidence="4" id="KW-0812">Transmembrane</keyword>
<dbReference type="EMBL" id="CP071182">
    <property type="protein sequence ID" value="QSO48568.1"/>
    <property type="molecule type" value="Genomic_DNA"/>
</dbReference>
<dbReference type="InterPro" id="IPR015943">
    <property type="entry name" value="WD40/YVTN_repeat-like_dom_sf"/>
</dbReference>
<feature type="compositionally biased region" description="Polar residues" evidence="3">
    <location>
        <begin position="145"/>
        <end position="244"/>
    </location>
</feature>
<sequence>MEWSELRDRYDPLNQHVNLPLDSKQRIRERLHVEISRRETHDGDSSRLNVNDRNRSGSNVNDSKTVVHRRRHRRAVTAGSLSAALVAAICIAAVIDYSGPNGAVGYGPFQWIHNFAPHGASGGTSSSSSPVSAGATSGPAKGLTQDGTTSVASQSGKGPASTASQSAQGPSSTASQSVQGPSSTASQSVQGPVSTASQSGQGPSSTASQSGQGPASTASQSGQGPSSTASQSVQGPSSTASQSVQGPSSTASQSAQGPSSTASQSAQSGAGVSNGVVNGLAPVPAPGLQLTADNPLQMFGVDGWMWTGSELLHTRDGGVQWDKVNLPVTVKPYSEVVTVLNAASVRVAVGIVSHRQASVEVLRSQDGGVSWQKSYIKENLPGQSSGQVPASMMFVGETNGWMTTNVPQFGMGAVSPGGLYRTTNGAESWQQVQPIGFPEGLVPFEWVSFVTPQIGFTVAAPQTNADAGVTNGQYRLYRSADGGVHWSQASVPLLKADSVNILAPQFSGSTGYLEAVVTNQNTASLVLFKSTDMGTKWHQVHIFPGQSASTAVLSVSQQAVWVYWDKELWVSHNQGGSFSPVPNAPSRVTGLDMVDAVTGYAVTAVPLSGTAGESHVVYETKDGGRTWTKVSTVT</sequence>
<reference evidence="6 7" key="1">
    <citation type="submission" date="2021-02" db="EMBL/GenBank/DDBJ databases">
        <title>Alicyclobacillus curvatus sp. nov. and Alicyclobacillus mengziensis sp. nov., two acidophilic bacteria isolated from acid mine drainage.</title>
        <authorList>
            <person name="Huang Y."/>
        </authorList>
    </citation>
    <scope>NUCLEOTIDE SEQUENCE [LARGE SCALE GENOMIC DNA]</scope>
    <source>
        <strain evidence="6 7">S30H14</strain>
    </source>
</reference>
<organism evidence="6 7">
    <name type="scientific">Alicyclobacillus mengziensis</name>
    <dbReference type="NCBI Taxonomy" id="2931921"/>
    <lineage>
        <taxon>Bacteria</taxon>
        <taxon>Bacillati</taxon>
        <taxon>Bacillota</taxon>
        <taxon>Bacilli</taxon>
        <taxon>Bacillales</taxon>
        <taxon>Alicyclobacillaceae</taxon>
        <taxon>Alicyclobacillus</taxon>
    </lineage>
</organism>
<evidence type="ECO:0000256" key="1">
    <source>
        <dbReference type="ARBA" id="ARBA00022531"/>
    </source>
</evidence>